<evidence type="ECO:0000313" key="2">
    <source>
        <dbReference type="EMBL" id="AQZ68036.1"/>
    </source>
</evidence>
<name>A0A1V0ACX3_9ACTN</name>
<dbReference type="EMBL" id="CP017717">
    <property type="protein sequence ID" value="AQZ68036.1"/>
    <property type="molecule type" value="Genomic_DNA"/>
</dbReference>
<dbReference type="AlphaFoldDB" id="A0A1V0ACX3"/>
<protein>
    <submittedName>
        <fullName evidence="2">Uncharacterized protein</fullName>
    </submittedName>
</protein>
<evidence type="ECO:0000256" key="1">
    <source>
        <dbReference type="SAM" id="MobiDB-lite"/>
    </source>
</evidence>
<keyword evidence="3" id="KW-1185">Reference proteome</keyword>
<reference evidence="3" key="1">
    <citation type="journal article" date="2017" name="Med. Chem. Commun.">
        <title>Nonomuraea sp. ATCC 55076 harbours the largest actinomycete chromosome to date and the kistamicin biosynthetic gene cluster.</title>
        <authorList>
            <person name="Nazari B."/>
            <person name="Forneris C.C."/>
            <person name="Gibson M.I."/>
            <person name="Moon K."/>
            <person name="Schramma K.R."/>
            <person name="Seyedsayamdost M.R."/>
        </authorList>
    </citation>
    <scope>NUCLEOTIDE SEQUENCE [LARGE SCALE GENOMIC DNA]</scope>
    <source>
        <strain evidence="3">ATCC 55076</strain>
    </source>
</reference>
<evidence type="ECO:0000313" key="3">
    <source>
        <dbReference type="Proteomes" id="UP000190797"/>
    </source>
</evidence>
<accession>A0A1V0ACX3</accession>
<gene>
    <name evidence="2" type="ORF">BKM31_47140</name>
</gene>
<dbReference type="KEGG" id="noa:BKM31_47140"/>
<feature type="region of interest" description="Disordered" evidence="1">
    <location>
        <begin position="80"/>
        <end position="106"/>
    </location>
</feature>
<feature type="compositionally biased region" description="Gly residues" evidence="1">
    <location>
        <begin position="86"/>
        <end position="98"/>
    </location>
</feature>
<organism evidence="2 3">
    <name type="scientific">[Actinomadura] parvosata subsp. kistnae</name>
    <dbReference type="NCBI Taxonomy" id="1909395"/>
    <lineage>
        <taxon>Bacteria</taxon>
        <taxon>Bacillati</taxon>
        <taxon>Actinomycetota</taxon>
        <taxon>Actinomycetes</taxon>
        <taxon>Streptosporangiales</taxon>
        <taxon>Streptosporangiaceae</taxon>
        <taxon>Nonomuraea</taxon>
    </lineage>
</organism>
<proteinExistence type="predicted"/>
<dbReference type="Proteomes" id="UP000190797">
    <property type="component" value="Chromosome"/>
</dbReference>
<sequence length="106" mass="11252">MTYSRYVGTDHLAMSDLVEPSGAPNPGVWSAADVLGFDPFDREFLRDPYSRHREMSAPGALFRTRAGLLVATSHELCATLPRGPRLGRGPGGRNGGDAGQPAASVL</sequence>